<accession>A0A0C9TVG9</accession>
<dbReference type="HOGENOM" id="CLU_2147452_0_0_1"/>
<protein>
    <submittedName>
        <fullName evidence="1">Uncharacterized protein</fullName>
    </submittedName>
</protein>
<evidence type="ECO:0000313" key="2">
    <source>
        <dbReference type="Proteomes" id="UP000054279"/>
    </source>
</evidence>
<reference evidence="1 2" key="1">
    <citation type="submission" date="2014-06" db="EMBL/GenBank/DDBJ databases">
        <title>Evolutionary Origins and Diversification of the Mycorrhizal Mutualists.</title>
        <authorList>
            <consortium name="DOE Joint Genome Institute"/>
            <consortium name="Mycorrhizal Genomics Consortium"/>
            <person name="Kohler A."/>
            <person name="Kuo A."/>
            <person name="Nagy L.G."/>
            <person name="Floudas D."/>
            <person name="Copeland A."/>
            <person name="Barry K.W."/>
            <person name="Cichocki N."/>
            <person name="Veneault-Fourrey C."/>
            <person name="LaButti K."/>
            <person name="Lindquist E.A."/>
            <person name="Lipzen A."/>
            <person name="Lundell T."/>
            <person name="Morin E."/>
            <person name="Murat C."/>
            <person name="Riley R."/>
            <person name="Ohm R."/>
            <person name="Sun H."/>
            <person name="Tunlid A."/>
            <person name="Henrissat B."/>
            <person name="Grigoriev I.V."/>
            <person name="Hibbett D.S."/>
            <person name="Martin F."/>
        </authorList>
    </citation>
    <scope>NUCLEOTIDE SEQUENCE [LARGE SCALE GENOMIC DNA]</scope>
    <source>
        <strain evidence="1 2">SS14</strain>
    </source>
</reference>
<dbReference type="AlphaFoldDB" id="A0A0C9TVG9"/>
<keyword evidence="2" id="KW-1185">Reference proteome</keyword>
<name>A0A0C9TVG9_SPHS4</name>
<proteinExistence type="predicted"/>
<sequence length="112" mass="11819">MSSPSHEGHSSSAHGHPFLKRKVAEQGRAACRRMCASQRMKVLDILESPKSPVVDVNAHFSGEGQVRVDAPSIELASSATGMAPTCLEAPCEGKGVEGELSYLDIANMVLAT</sequence>
<dbReference type="EMBL" id="KN837201">
    <property type="protein sequence ID" value="KIJ34333.1"/>
    <property type="molecule type" value="Genomic_DNA"/>
</dbReference>
<organism evidence="1 2">
    <name type="scientific">Sphaerobolus stellatus (strain SS14)</name>
    <dbReference type="NCBI Taxonomy" id="990650"/>
    <lineage>
        <taxon>Eukaryota</taxon>
        <taxon>Fungi</taxon>
        <taxon>Dikarya</taxon>
        <taxon>Basidiomycota</taxon>
        <taxon>Agaricomycotina</taxon>
        <taxon>Agaricomycetes</taxon>
        <taxon>Phallomycetidae</taxon>
        <taxon>Geastrales</taxon>
        <taxon>Sphaerobolaceae</taxon>
        <taxon>Sphaerobolus</taxon>
    </lineage>
</organism>
<gene>
    <name evidence="1" type="ORF">M422DRAFT_263645</name>
</gene>
<evidence type="ECO:0000313" key="1">
    <source>
        <dbReference type="EMBL" id="KIJ34333.1"/>
    </source>
</evidence>
<dbReference type="Proteomes" id="UP000054279">
    <property type="component" value="Unassembled WGS sequence"/>
</dbReference>